<dbReference type="InterPro" id="IPR003594">
    <property type="entry name" value="HATPase_dom"/>
</dbReference>
<dbReference type="Gene3D" id="1.10.287.130">
    <property type="match status" value="1"/>
</dbReference>
<dbReference type="SMART" id="SM00387">
    <property type="entry name" value="HATPase_c"/>
    <property type="match status" value="1"/>
</dbReference>
<dbReference type="InterPro" id="IPR004358">
    <property type="entry name" value="Sig_transdc_His_kin-like_C"/>
</dbReference>
<evidence type="ECO:0000256" key="10">
    <source>
        <dbReference type="SAM" id="Phobius"/>
    </source>
</evidence>
<evidence type="ECO:0000256" key="9">
    <source>
        <dbReference type="SAM" id="Coils"/>
    </source>
</evidence>
<keyword evidence="9" id="KW-0175">Coiled coil</keyword>
<dbReference type="PANTHER" id="PTHR42878:SF7">
    <property type="entry name" value="SENSOR HISTIDINE KINASE GLRK"/>
    <property type="match status" value="1"/>
</dbReference>
<protein>
    <recommendedName>
        <fullName evidence="2">histidine kinase</fullName>
        <ecNumber evidence="2">2.7.13.3</ecNumber>
    </recommendedName>
</protein>
<evidence type="ECO:0000313" key="13">
    <source>
        <dbReference type="Proteomes" id="UP000240608"/>
    </source>
</evidence>
<feature type="transmembrane region" description="Helical" evidence="10">
    <location>
        <begin position="124"/>
        <end position="142"/>
    </location>
</feature>
<dbReference type="Pfam" id="PF02518">
    <property type="entry name" value="HATPase_c"/>
    <property type="match status" value="1"/>
</dbReference>
<feature type="coiled-coil region" evidence="9">
    <location>
        <begin position="182"/>
        <end position="211"/>
    </location>
</feature>
<keyword evidence="10" id="KW-0472">Membrane</keyword>
<dbReference type="SUPFAM" id="SSF55874">
    <property type="entry name" value="ATPase domain of HSP90 chaperone/DNA topoisomerase II/histidine kinase"/>
    <property type="match status" value="1"/>
</dbReference>
<dbReference type="EC" id="2.7.13.3" evidence="2"/>
<dbReference type="GO" id="GO:0000155">
    <property type="term" value="F:phosphorelay sensor kinase activity"/>
    <property type="evidence" value="ECO:0007669"/>
    <property type="project" value="InterPro"/>
</dbReference>
<proteinExistence type="predicted"/>
<dbReference type="Gene3D" id="3.30.565.10">
    <property type="entry name" value="Histidine kinase-like ATPase, C-terminal domain"/>
    <property type="match status" value="1"/>
</dbReference>
<evidence type="ECO:0000256" key="7">
    <source>
        <dbReference type="ARBA" id="ARBA00022840"/>
    </source>
</evidence>
<dbReference type="GO" id="GO:0000156">
    <property type="term" value="F:phosphorelay response regulator activity"/>
    <property type="evidence" value="ECO:0007669"/>
    <property type="project" value="TreeGrafter"/>
</dbReference>
<evidence type="ECO:0000313" key="12">
    <source>
        <dbReference type="EMBL" id="PTB96698.1"/>
    </source>
</evidence>
<comment type="catalytic activity">
    <reaction evidence="1">
        <text>ATP + protein L-histidine = ADP + protein N-phospho-L-histidine.</text>
        <dbReference type="EC" id="2.7.13.3"/>
    </reaction>
</comment>
<keyword evidence="4" id="KW-0808">Transferase</keyword>
<dbReference type="PRINTS" id="PR00344">
    <property type="entry name" value="BCTRLSENSOR"/>
</dbReference>
<dbReference type="InterPro" id="IPR036097">
    <property type="entry name" value="HisK_dim/P_sf"/>
</dbReference>
<keyword evidence="3" id="KW-0597">Phosphoprotein</keyword>
<dbReference type="InterPro" id="IPR036890">
    <property type="entry name" value="HATPase_C_sf"/>
</dbReference>
<keyword evidence="8" id="KW-0902">Two-component regulatory system</keyword>
<evidence type="ECO:0000256" key="1">
    <source>
        <dbReference type="ARBA" id="ARBA00000085"/>
    </source>
</evidence>
<keyword evidence="7" id="KW-0067">ATP-binding</keyword>
<organism evidence="12 13">
    <name type="scientific">Marivirga lumbricoides</name>
    <dbReference type="NCBI Taxonomy" id="1046115"/>
    <lineage>
        <taxon>Bacteria</taxon>
        <taxon>Pseudomonadati</taxon>
        <taxon>Bacteroidota</taxon>
        <taxon>Cytophagia</taxon>
        <taxon>Cytophagales</taxon>
        <taxon>Marivirgaceae</taxon>
        <taxon>Marivirga</taxon>
    </lineage>
</organism>
<dbReference type="GO" id="GO:0030295">
    <property type="term" value="F:protein kinase activator activity"/>
    <property type="evidence" value="ECO:0007669"/>
    <property type="project" value="TreeGrafter"/>
</dbReference>
<dbReference type="EMBL" id="PYVU01000039">
    <property type="protein sequence ID" value="PTB96698.1"/>
    <property type="molecule type" value="Genomic_DNA"/>
</dbReference>
<evidence type="ECO:0000256" key="6">
    <source>
        <dbReference type="ARBA" id="ARBA00022777"/>
    </source>
</evidence>
<feature type="transmembrane region" description="Helical" evidence="10">
    <location>
        <begin position="162"/>
        <end position="180"/>
    </location>
</feature>
<evidence type="ECO:0000256" key="5">
    <source>
        <dbReference type="ARBA" id="ARBA00022741"/>
    </source>
</evidence>
<evidence type="ECO:0000256" key="4">
    <source>
        <dbReference type="ARBA" id="ARBA00022679"/>
    </source>
</evidence>
<dbReference type="Pfam" id="PF00512">
    <property type="entry name" value="HisKA"/>
    <property type="match status" value="1"/>
</dbReference>
<feature type="transmembrane region" description="Helical" evidence="10">
    <location>
        <begin position="75"/>
        <end position="95"/>
    </location>
</feature>
<feature type="domain" description="Histidine kinase" evidence="11">
    <location>
        <begin position="218"/>
        <end position="429"/>
    </location>
</feature>
<dbReference type="SMART" id="SM00388">
    <property type="entry name" value="HisKA"/>
    <property type="match status" value="1"/>
</dbReference>
<dbReference type="CDD" id="cd00075">
    <property type="entry name" value="HATPase"/>
    <property type="match status" value="1"/>
</dbReference>
<name>A0A2T4DSL0_9BACT</name>
<accession>A0A2T4DSL0</accession>
<comment type="caution">
    <text evidence="12">The sequence shown here is derived from an EMBL/GenBank/DDBJ whole genome shotgun (WGS) entry which is preliminary data.</text>
</comment>
<dbReference type="InterPro" id="IPR003661">
    <property type="entry name" value="HisK_dim/P_dom"/>
</dbReference>
<feature type="transmembrane region" description="Helical" evidence="10">
    <location>
        <begin position="47"/>
        <end position="68"/>
    </location>
</feature>
<dbReference type="GO" id="GO:0005524">
    <property type="term" value="F:ATP binding"/>
    <property type="evidence" value="ECO:0007669"/>
    <property type="project" value="UniProtKB-KW"/>
</dbReference>
<sequence>MLKYLKIYNWSAIDKTLEQKPNIFLSQFSVIAVLACVIQIINDAIYTNIIAVILDVSVLLVFSLAYLLNERRWHMAAKLVFCGIGTGLIFIYAAIVPKETAVYLLFFPIATIIFLIFSNEQRIYKYGVLTYVILLLLILELTDYQPLGDLNVTEGISLETSYYVNLAIALFVLIFSMYNIDLINIQIEKVRLAAEKELLEKNLDLKQANEELDHFVYSASHDLKAPLLSILGLINIAKYDIKDENTLEYFVRIEDRVQRLSKFIKEVIEISRNTRTQVEKVEVDLDLLICDIIENNSFKDISADVKIEKNIELNEKVLIDRPRLEVILNNLVSNAIKYQVQDHPNPKIEIEAKLKDEILQIIVSDNGIGISQEHHDKIFEMFYRGEQSKEGSGLGLYIVKNMVEKLEGELKLASKVGEGTTITLLIPMT</sequence>
<dbReference type="SUPFAM" id="SSF47384">
    <property type="entry name" value="Homodimeric domain of signal transducing histidine kinase"/>
    <property type="match status" value="1"/>
</dbReference>
<dbReference type="GO" id="GO:0007234">
    <property type="term" value="P:osmosensory signaling via phosphorelay pathway"/>
    <property type="evidence" value="ECO:0007669"/>
    <property type="project" value="TreeGrafter"/>
</dbReference>
<gene>
    <name evidence="12" type="ORF">C9994_06125</name>
</gene>
<dbReference type="Proteomes" id="UP000240608">
    <property type="component" value="Unassembled WGS sequence"/>
</dbReference>
<keyword evidence="5" id="KW-0547">Nucleotide-binding</keyword>
<evidence type="ECO:0000259" key="11">
    <source>
        <dbReference type="PROSITE" id="PS50109"/>
    </source>
</evidence>
<dbReference type="InterPro" id="IPR005467">
    <property type="entry name" value="His_kinase_dom"/>
</dbReference>
<keyword evidence="10" id="KW-0812">Transmembrane</keyword>
<evidence type="ECO:0000256" key="8">
    <source>
        <dbReference type="ARBA" id="ARBA00023012"/>
    </source>
</evidence>
<keyword evidence="10" id="KW-1133">Transmembrane helix</keyword>
<dbReference type="FunFam" id="3.30.565.10:FF:000006">
    <property type="entry name" value="Sensor histidine kinase WalK"/>
    <property type="match status" value="1"/>
</dbReference>
<feature type="transmembrane region" description="Helical" evidence="10">
    <location>
        <begin position="21"/>
        <end position="41"/>
    </location>
</feature>
<evidence type="ECO:0000256" key="3">
    <source>
        <dbReference type="ARBA" id="ARBA00022553"/>
    </source>
</evidence>
<reference evidence="12 13" key="1">
    <citation type="submission" date="2018-03" db="EMBL/GenBank/DDBJ databases">
        <title>Cross-interface Injection: A General Nanoliter Liquid Handling Method Applied to Single Cells Genome Amplification Automated Nanoliter Liquid Handling Applied to Single Cell Multiple Displacement Amplification.</title>
        <authorList>
            <person name="Yun J."/>
            <person name="Xu P."/>
            <person name="Xu J."/>
            <person name="Dai X."/>
            <person name="Wang Y."/>
            <person name="Zheng X."/>
            <person name="Cao C."/>
            <person name="Yi Q."/>
            <person name="Zhu Y."/>
            <person name="Wang L."/>
            <person name="Dong Z."/>
            <person name="Huang Y."/>
            <person name="Huang L."/>
            <person name="Du W."/>
        </authorList>
    </citation>
    <scope>NUCLEOTIDE SEQUENCE [LARGE SCALE GENOMIC DNA]</scope>
    <source>
        <strain evidence="12 13">Z-D1-2</strain>
    </source>
</reference>
<dbReference type="PANTHER" id="PTHR42878">
    <property type="entry name" value="TWO-COMPONENT HISTIDINE KINASE"/>
    <property type="match status" value="1"/>
</dbReference>
<dbReference type="CDD" id="cd00082">
    <property type="entry name" value="HisKA"/>
    <property type="match status" value="1"/>
</dbReference>
<dbReference type="PROSITE" id="PS50109">
    <property type="entry name" value="HIS_KIN"/>
    <property type="match status" value="1"/>
</dbReference>
<evidence type="ECO:0000256" key="2">
    <source>
        <dbReference type="ARBA" id="ARBA00012438"/>
    </source>
</evidence>
<keyword evidence="6" id="KW-0418">Kinase</keyword>
<dbReference type="AlphaFoldDB" id="A0A2T4DSL0"/>
<dbReference type="InterPro" id="IPR050351">
    <property type="entry name" value="BphY/WalK/GraS-like"/>
</dbReference>
<feature type="transmembrane region" description="Helical" evidence="10">
    <location>
        <begin position="101"/>
        <end position="117"/>
    </location>
</feature>